<keyword evidence="6 8" id="KW-0067">ATP-binding</keyword>
<evidence type="ECO:0000256" key="7">
    <source>
        <dbReference type="ARBA" id="ARBA00023277"/>
    </source>
</evidence>
<keyword evidence="5 8" id="KW-0418">Kinase</keyword>
<dbReference type="PIRSF" id="PIRSF000538">
    <property type="entry name" value="GlpK"/>
    <property type="match status" value="1"/>
</dbReference>
<dbReference type="Pfam" id="PF02782">
    <property type="entry name" value="FGGY_C"/>
    <property type="match status" value="1"/>
</dbReference>
<dbReference type="NCBIfam" id="TIGR01312">
    <property type="entry name" value="XylB"/>
    <property type="match status" value="1"/>
</dbReference>
<dbReference type="GO" id="GO:0042732">
    <property type="term" value="P:D-xylose metabolic process"/>
    <property type="evidence" value="ECO:0007669"/>
    <property type="project" value="UniProtKB-KW"/>
</dbReference>
<sequence>MPLVAGADCSTQATKVVVVDADGGHIVARGDAPHEVTGTDGARETDPGVWREALGHALRATGRAGELAAIAVGGQQHGLVVHDADGEPLRPALLWNDTRSAPQAERLTVALGGARAWAERVGVVPVASITATKWAWLREHEPARAAAASGVCLPHDWLNGQLVGSPTTDRGDASGTGWWSSHSESYDEELLERLELDVAALPPVHGPADPAGEVDHRGAERFGLPRGIPVGAGTGDNMAAALALGVAPGTPVMSLGTSGTVYAVSEQPVVDPSGTVAGFADATGRWLPLACTLNCTLAVDRIAALLGLERDAIADRTDVTLLPYLDGERTPNHPGATGTLVGLRHDTPPEAVLRAAYEGAAGALLAGLDELDALGSGLDPSAPLILVGGGARGEAWRSIVRALSGRALRVPSTEEHVALGAAAQAAAALTGREPVDVARDWDHAAGDELPAVPRDEEALARLRSVVSKAAPLLEEPFG</sequence>
<evidence type="ECO:0000256" key="5">
    <source>
        <dbReference type="ARBA" id="ARBA00022777"/>
    </source>
</evidence>
<dbReference type="InterPro" id="IPR006000">
    <property type="entry name" value="Xylulokinase"/>
</dbReference>
<keyword evidence="4 8" id="KW-0547">Nucleotide-binding</keyword>
<dbReference type="KEGG" id="erz:ER308_14265"/>
<dbReference type="InterPro" id="IPR018485">
    <property type="entry name" value="FGGY_C"/>
</dbReference>
<dbReference type="GO" id="GO:0005524">
    <property type="term" value="F:ATP binding"/>
    <property type="evidence" value="ECO:0007669"/>
    <property type="project" value="UniProtKB-KW"/>
</dbReference>
<dbReference type="PANTHER" id="PTHR43095:SF5">
    <property type="entry name" value="XYLULOSE KINASE"/>
    <property type="match status" value="1"/>
</dbReference>
<dbReference type="Gene3D" id="3.30.420.40">
    <property type="match status" value="2"/>
</dbReference>
<dbReference type="Pfam" id="PF00370">
    <property type="entry name" value="FGGY_N"/>
    <property type="match status" value="1"/>
</dbReference>
<keyword evidence="7 8" id="KW-0119">Carbohydrate metabolism</keyword>
<dbReference type="InterPro" id="IPR050406">
    <property type="entry name" value="FGGY_Carb_Kinase"/>
</dbReference>
<dbReference type="GO" id="GO:0004856">
    <property type="term" value="F:D-xylulokinase activity"/>
    <property type="evidence" value="ECO:0007669"/>
    <property type="project" value="UniProtKB-EC"/>
</dbReference>
<dbReference type="InterPro" id="IPR000577">
    <property type="entry name" value="Carb_kinase_FGGY"/>
</dbReference>
<keyword evidence="2 8" id="KW-0859">Xylose metabolism</keyword>
<proteinExistence type="inferred from homology"/>
<evidence type="ECO:0000256" key="8">
    <source>
        <dbReference type="RuleBase" id="RU364073"/>
    </source>
</evidence>
<keyword evidence="12" id="KW-1185">Reference proteome</keyword>
<evidence type="ECO:0000313" key="12">
    <source>
        <dbReference type="Proteomes" id="UP000291469"/>
    </source>
</evidence>
<dbReference type="EC" id="2.7.1.17" evidence="8"/>
<evidence type="ECO:0000256" key="4">
    <source>
        <dbReference type="ARBA" id="ARBA00022741"/>
    </source>
</evidence>
<dbReference type="SUPFAM" id="SSF53067">
    <property type="entry name" value="Actin-like ATPase domain"/>
    <property type="match status" value="2"/>
</dbReference>
<dbReference type="Proteomes" id="UP000291469">
    <property type="component" value="Chromosome"/>
</dbReference>
<feature type="domain" description="Carbohydrate kinase FGGY N-terminal" evidence="9">
    <location>
        <begin position="5"/>
        <end position="242"/>
    </location>
</feature>
<keyword evidence="3 8" id="KW-0808">Transferase</keyword>
<comment type="catalytic activity">
    <reaction evidence="8">
        <text>D-xylulose + ATP = D-xylulose 5-phosphate + ADP + H(+)</text>
        <dbReference type="Rhea" id="RHEA:10964"/>
        <dbReference type="ChEBI" id="CHEBI:15378"/>
        <dbReference type="ChEBI" id="CHEBI:17140"/>
        <dbReference type="ChEBI" id="CHEBI:30616"/>
        <dbReference type="ChEBI" id="CHEBI:57737"/>
        <dbReference type="ChEBI" id="CHEBI:456216"/>
        <dbReference type="EC" id="2.7.1.17"/>
    </reaction>
</comment>
<evidence type="ECO:0000259" key="10">
    <source>
        <dbReference type="Pfam" id="PF02782"/>
    </source>
</evidence>
<dbReference type="PANTHER" id="PTHR43095">
    <property type="entry name" value="SUGAR KINASE"/>
    <property type="match status" value="1"/>
</dbReference>
<name>A0A411YH66_9ACTN</name>
<feature type="domain" description="Carbohydrate kinase FGGY C-terminal" evidence="10">
    <location>
        <begin position="253"/>
        <end position="428"/>
    </location>
</feature>
<evidence type="ECO:0000256" key="2">
    <source>
        <dbReference type="ARBA" id="ARBA00022629"/>
    </source>
</evidence>
<dbReference type="InterPro" id="IPR018484">
    <property type="entry name" value="FGGY_N"/>
</dbReference>
<evidence type="ECO:0000313" key="11">
    <source>
        <dbReference type="EMBL" id="QBI20608.1"/>
    </source>
</evidence>
<evidence type="ECO:0000256" key="1">
    <source>
        <dbReference type="ARBA" id="ARBA00009156"/>
    </source>
</evidence>
<dbReference type="AlphaFoldDB" id="A0A411YH66"/>
<dbReference type="OrthoDB" id="9805576at2"/>
<dbReference type="EMBL" id="CP036402">
    <property type="protein sequence ID" value="QBI20608.1"/>
    <property type="molecule type" value="Genomic_DNA"/>
</dbReference>
<comment type="similarity">
    <text evidence="1 8">Belongs to the FGGY kinase family.</text>
</comment>
<dbReference type="PROSITE" id="PS00933">
    <property type="entry name" value="FGGY_KINASES_1"/>
    <property type="match status" value="1"/>
</dbReference>
<gene>
    <name evidence="8 11" type="primary">xylB</name>
    <name evidence="11" type="ORF">ER308_14265</name>
</gene>
<protein>
    <recommendedName>
        <fullName evidence="8">Xylulose kinase</fullName>
        <shortName evidence="8">Xylulokinase</shortName>
        <ecNumber evidence="8">2.7.1.17</ecNumber>
    </recommendedName>
</protein>
<evidence type="ECO:0000259" key="9">
    <source>
        <dbReference type="Pfam" id="PF00370"/>
    </source>
</evidence>
<evidence type="ECO:0000256" key="6">
    <source>
        <dbReference type="ARBA" id="ARBA00022840"/>
    </source>
</evidence>
<dbReference type="RefSeq" id="WP_131155603.1">
    <property type="nucleotide sequence ID" value="NZ_CP036402.1"/>
</dbReference>
<accession>A0A411YH66</accession>
<organism evidence="11 12">
    <name type="scientific">Egibacter rhizosphaerae</name>
    <dbReference type="NCBI Taxonomy" id="1670831"/>
    <lineage>
        <taxon>Bacteria</taxon>
        <taxon>Bacillati</taxon>
        <taxon>Actinomycetota</taxon>
        <taxon>Nitriliruptoria</taxon>
        <taxon>Egibacterales</taxon>
        <taxon>Egibacteraceae</taxon>
        <taxon>Egibacter</taxon>
    </lineage>
</organism>
<dbReference type="GO" id="GO:0005997">
    <property type="term" value="P:xylulose metabolic process"/>
    <property type="evidence" value="ECO:0007669"/>
    <property type="project" value="InterPro"/>
</dbReference>
<dbReference type="InterPro" id="IPR018483">
    <property type="entry name" value="Carb_kinase_FGGY_CS"/>
</dbReference>
<dbReference type="InterPro" id="IPR043129">
    <property type="entry name" value="ATPase_NBD"/>
</dbReference>
<evidence type="ECO:0000256" key="3">
    <source>
        <dbReference type="ARBA" id="ARBA00022679"/>
    </source>
</evidence>
<reference evidence="11 12" key="1">
    <citation type="submission" date="2019-01" db="EMBL/GenBank/DDBJ databases">
        <title>Egibacter rhizosphaerae EGI 80759T.</title>
        <authorList>
            <person name="Chen D.-D."/>
            <person name="Tian Y."/>
            <person name="Jiao J.-Y."/>
            <person name="Zhang X.-T."/>
            <person name="Zhang Y.-G."/>
            <person name="Zhang Y."/>
            <person name="Xiao M."/>
            <person name="Shu W.-S."/>
            <person name="Li W.-J."/>
        </authorList>
    </citation>
    <scope>NUCLEOTIDE SEQUENCE [LARGE SCALE GENOMIC DNA]</scope>
    <source>
        <strain evidence="11 12">EGI 80759</strain>
    </source>
</reference>